<accession>A0A820ZBK5</accession>
<dbReference type="PANTHER" id="PTHR31377">
    <property type="entry name" value="AGMATINE DEIMINASE-RELATED"/>
    <property type="match status" value="1"/>
</dbReference>
<dbReference type="InterPro" id="IPR007466">
    <property type="entry name" value="Peptidyl-Arg-deiminase_porph"/>
</dbReference>
<evidence type="ECO:0008006" key="6">
    <source>
        <dbReference type="Google" id="ProtNLM"/>
    </source>
</evidence>
<dbReference type="GO" id="GO:0004668">
    <property type="term" value="F:protein-arginine deiminase activity"/>
    <property type="evidence" value="ECO:0007669"/>
    <property type="project" value="InterPro"/>
</dbReference>
<dbReference type="PANTHER" id="PTHR31377:SF0">
    <property type="entry name" value="AGMATINE DEIMINASE-RELATED"/>
    <property type="match status" value="1"/>
</dbReference>
<dbReference type="Pfam" id="PF04371">
    <property type="entry name" value="PAD_porph"/>
    <property type="match status" value="1"/>
</dbReference>
<sequence length="373" mass="42114">MKKIFLLSILVLTTTVAWSQKDKPIKRGTSSAAGVIYTITNENEPHDATWLQWPHQYQYGAIYSKRLDATWVEMTAALANSERVNIIVYDETEKVRVINMLKTANVVMTNVTLKIMPTDDFWIRDNGPFFVRNKNGDLTLEDWSFNGWGKKAKFTNCDQIPTKIAADQTLPLIDLNAVLTIENSSIQMDGFGTMMATKSSILNNNRNTGKNQSQVEQILKKNIGATHFIWLKGTSSVDNTDFHIDSFARFANDSTIVTMENEDLMEWKVPDTDIEVINNASNEIGKPYTFLKLPLTKKSIITAYGKNMGYKGSYVNYYVANTVVLVPNFNDDNDIVANDLIQTLYPNRKVIGIDIRNLFATGASIHNVCREQP</sequence>
<evidence type="ECO:0000256" key="1">
    <source>
        <dbReference type="ARBA" id="ARBA00022801"/>
    </source>
</evidence>
<keyword evidence="2" id="KW-0732">Signal</keyword>
<dbReference type="GO" id="GO:0009446">
    <property type="term" value="P:putrescine biosynthetic process"/>
    <property type="evidence" value="ECO:0007669"/>
    <property type="project" value="InterPro"/>
</dbReference>
<dbReference type="GO" id="GO:0047632">
    <property type="term" value="F:agmatine deiminase activity"/>
    <property type="evidence" value="ECO:0007669"/>
    <property type="project" value="TreeGrafter"/>
</dbReference>
<evidence type="ECO:0000313" key="4">
    <source>
        <dbReference type="EMBL" id="CAF4557937.1"/>
    </source>
</evidence>
<proteinExistence type="predicted"/>
<dbReference type="Proteomes" id="UP000663833">
    <property type="component" value="Unassembled WGS sequence"/>
</dbReference>
<organism evidence="4 5">
    <name type="scientific">Rotaria socialis</name>
    <dbReference type="NCBI Taxonomy" id="392032"/>
    <lineage>
        <taxon>Eukaryota</taxon>
        <taxon>Metazoa</taxon>
        <taxon>Spiralia</taxon>
        <taxon>Gnathifera</taxon>
        <taxon>Rotifera</taxon>
        <taxon>Eurotatoria</taxon>
        <taxon>Bdelloidea</taxon>
        <taxon>Philodinida</taxon>
        <taxon>Philodinidae</taxon>
        <taxon>Rotaria</taxon>
    </lineage>
</organism>
<reference evidence="4" key="1">
    <citation type="submission" date="2021-02" db="EMBL/GenBank/DDBJ databases">
        <authorList>
            <person name="Nowell W R."/>
        </authorList>
    </citation>
    <scope>NUCLEOTIDE SEQUENCE</scope>
</reference>
<dbReference type="Proteomes" id="UP000663851">
    <property type="component" value="Unassembled WGS sequence"/>
</dbReference>
<evidence type="ECO:0000313" key="5">
    <source>
        <dbReference type="Proteomes" id="UP000663851"/>
    </source>
</evidence>
<evidence type="ECO:0000313" key="3">
    <source>
        <dbReference type="EMBL" id="CAF3261622.1"/>
    </source>
</evidence>
<feature type="signal peptide" evidence="2">
    <location>
        <begin position="1"/>
        <end position="19"/>
    </location>
</feature>
<comment type="caution">
    <text evidence="4">The sequence shown here is derived from an EMBL/GenBank/DDBJ whole genome shotgun (WGS) entry which is preliminary data.</text>
</comment>
<dbReference type="SUPFAM" id="SSF55909">
    <property type="entry name" value="Pentein"/>
    <property type="match status" value="1"/>
</dbReference>
<feature type="chain" id="PRO_5036237673" description="Agmatine deiminase" evidence="2">
    <location>
        <begin position="20"/>
        <end position="373"/>
    </location>
</feature>
<evidence type="ECO:0000256" key="2">
    <source>
        <dbReference type="SAM" id="SignalP"/>
    </source>
</evidence>
<dbReference type="AlphaFoldDB" id="A0A820ZBK5"/>
<protein>
    <recommendedName>
        <fullName evidence="6">Agmatine deiminase</fullName>
    </recommendedName>
</protein>
<dbReference type="EMBL" id="CAJOBO010006204">
    <property type="protein sequence ID" value="CAF4557937.1"/>
    <property type="molecule type" value="Genomic_DNA"/>
</dbReference>
<dbReference type="EMBL" id="CAJNYD010000454">
    <property type="protein sequence ID" value="CAF3261622.1"/>
    <property type="molecule type" value="Genomic_DNA"/>
</dbReference>
<keyword evidence="1" id="KW-0378">Hydrolase</keyword>
<gene>
    <name evidence="4" type="ORF">HFQ381_LOCUS31280</name>
    <name evidence="3" type="ORF">LUA448_LOCUS5436</name>
</gene>
<name>A0A820ZBK5_9BILA</name>
<dbReference type="Gene3D" id="3.75.10.10">
    <property type="entry name" value="L-arginine/glycine Amidinotransferase, Chain A"/>
    <property type="match status" value="1"/>
</dbReference>